<keyword evidence="4" id="KW-1185">Reference proteome</keyword>
<feature type="domain" description="Ice-binding protein C-terminal" evidence="2">
    <location>
        <begin position="182"/>
        <end position="205"/>
    </location>
</feature>
<dbReference type="NCBIfam" id="TIGR02595">
    <property type="entry name" value="PEP_CTERM"/>
    <property type="match status" value="1"/>
</dbReference>
<dbReference type="EMBL" id="JAENIK010000013">
    <property type="protein sequence ID" value="MBK1818191.1"/>
    <property type="molecule type" value="Genomic_DNA"/>
</dbReference>
<gene>
    <name evidence="3" type="ORF">JIN84_21385</name>
</gene>
<evidence type="ECO:0000259" key="2">
    <source>
        <dbReference type="Pfam" id="PF07589"/>
    </source>
</evidence>
<name>A0A934R8L5_9BACT</name>
<evidence type="ECO:0000313" key="4">
    <source>
        <dbReference type="Proteomes" id="UP000600139"/>
    </source>
</evidence>
<dbReference type="RefSeq" id="WP_200353140.1">
    <property type="nucleotide sequence ID" value="NZ_BAABHZ010000002.1"/>
</dbReference>
<accession>A0A934R8L5</accession>
<proteinExistence type="predicted"/>
<protein>
    <submittedName>
        <fullName evidence="3">PEP-CTERM sorting domain-containing protein</fullName>
    </submittedName>
</protein>
<dbReference type="AlphaFoldDB" id="A0A934R8L5"/>
<dbReference type="Pfam" id="PF07589">
    <property type="entry name" value="PEP-CTERM"/>
    <property type="match status" value="1"/>
</dbReference>
<comment type="caution">
    <text evidence="3">The sequence shown here is derived from an EMBL/GenBank/DDBJ whole genome shotgun (WGS) entry which is preliminary data.</text>
</comment>
<dbReference type="InterPro" id="IPR013424">
    <property type="entry name" value="Ice-binding_C"/>
</dbReference>
<organism evidence="3 4">
    <name type="scientific">Luteolibacter yonseiensis</name>
    <dbReference type="NCBI Taxonomy" id="1144680"/>
    <lineage>
        <taxon>Bacteria</taxon>
        <taxon>Pseudomonadati</taxon>
        <taxon>Verrucomicrobiota</taxon>
        <taxon>Verrucomicrobiia</taxon>
        <taxon>Verrucomicrobiales</taxon>
        <taxon>Verrucomicrobiaceae</taxon>
        <taxon>Luteolibacter</taxon>
    </lineage>
</organism>
<keyword evidence="1" id="KW-0732">Signal</keyword>
<evidence type="ECO:0000313" key="3">
    <source>
        <dbReference type="EMBL" id="MBK1818191.1"/>
    </source>
</evidence>
<feature type="signal peptide" evidence="1">
    <location>
        <begin position="1"/>
        <end position="20"/>
    </location>
</feature>
<sequence>MFQKSLVLVASLAAASLSHGAVLFESGTFGATKSSWVSSTLGPQFIATRFTLTGDSNIDSIKVEGVFASTNPEQYRFNVSILSDNNGTVGSLVGSNQFSNMPVSNLYTGSQLDNPVYESTLTPTTTISLEAGTYWLSVASNNKVWGWSYSGEPDVRFASTPNFDSYRYYDDGPLIFSLNGSSVPEPSALALGGLGLGLLMFRKRR</sequence>
<dbReference type="Proteomes" id="UP000600139">
    <property type="component" value="Unassembled WGS sequence"/>
</dbReference>
<feature type="chain" id="PRO_5037335587" evidence="1">
    <location>
        <begin position="21"/>
        <end position="205"/>
    </location>
</feature>
<reference evidence="3" key="1">
    <citation type="submission" date="2021-01" db="EMBL/GenBank/DDBJ databases">
        <title>Modified the classification status of verrucomicrobia.</title>
        <authorList>
            <person name="Feng X."/>
        </authorList>
    </citation>
    <scope>NUCLEOTIDE SEQUENCE</scope>
    <source>
        <strain evidence="3">JCM 18052</strain>
    </source>
</reference>
<evidence type="ECO:0000256" key="1">
    <source>
        <dbReference type="SAM" id="SignalP"/>
    </source>
</evidence>